<keyword evidence="4 5" id="KW-0274">FAD</keyword>
<keyword evidence="9" id="KW-1185">Reference proteome</keyword>
<protein>
    <submittedName>
        <fullName evidence="8">GMC family oxidoreductase N-terminal domain-containing protein</fullName>
    </submittedName>
</protein>
<evidence type="ECO:0000256" key="5">
    <source>
        <dbReference type="RuleBase" id="RU003968"/>
    </source>
</evidence>
<evidence type="ECO:0000313" key="9">
    <source>
        <dbReference type="Proteomes" id="UP001176468"/>
    </source>
</evidence>
<evidence type="ECO:0000256" key="2">
    <source>
        <dbReference type="ARBA" id="ARBA00010790"/>
    </source>
</evidence>
<evidence type="ECO:0000256" key="3">
    <source>
        <dbReference type="ARBA" id="ARBA00022630"/>
    </source>
</evidence>
<dbReference type="Gene3D" id="3.30.560.10">
    <property type="entry name" value="Glucose Oxidase, domain 3"/>
    <property type="match status" value="1"/>
</dbReference>
<dbReference type="RefSeq" id="WP_304561636.1">
    <property type="nucleotide sequence ID" value="NZ_JAUQSZ010000008.1"/>
</dbReference>
<comment type="caution">
    <text evidence="8">The sequence shown here is derived from an EMBL/GenBank/DDBJ whole genome shotgun (WGS) entry which is preliminary data.</text>
</comment>
<dbReference type="EMBL" id="JAUQSZ010000008">
    <property type="protein sequence ID" value="MDO7843181.1"/>
    <property type="molecule type" value="Genomic_DNA"/>
</dbReference>
<dbReference type="SUPFAM" id="SSF54373">
    <property type="entry name" value="FAD-linked reductases, C-terminal domain"/>
    <property type="match status" value="1"/>
</dbReference>
<organism evidence="8 9">
    <name type="scientific">Sphingomonas immobilis</name>
    <dbReference type="NCBI Taxonomy" id="3063997"/>
    <lineage>
        <taxon>Bacteria</taxon>
        <taxon>Pseudomonadati</taxon>
        <taxon>Pseudomonadota</taxon>
        <taxon>Alphaproteobacteria</taxon>
        <taxon>Sphingomonadales</taxon>
        <taxon>Sphingomonadaceae</taxon>
        <taxon>Sphingomonas</taxon>
    </lineage>
</organism>
<feature type="domain" description="Glucose-methanol-choline oxidoreductase N-terminal" evidence="7">
    <location>
        <begin position="259"/>
        <end position="273"/>
    </location>
</feature>
<gene>
    <name evidence="8" type="ORF">Q5H94_12675</name>
</gene>
<comment type="similarity">
    <text evidence="2 5">Belongs to the GMC oxidoreductase family.</text>
</comment>
<dbReference type="PROSITE" id="PS00623">
    <property type="entry name" value="GMC_OXRED_1"/>
    <property type="match status" value="1"/>
</dbReference>
<dbReference type="InterPro" id="IPR012132">
    <property type="entry name" value="GMC_OxRdtase"/>
</dbReference>
<dbReference type="PIRSF" id="PIRSF000137">
    <property type="entry name" value="Alcohol_oxidase"/>
    <property type="match status" value="1"/>
</dbReference>
<feature type="domain" description="Glucose-methanol-choline oxidoreductase N-terminal" evidence="6">
    <location>
        <begin position="83"/>
        <end position="106"/>
    </location>
</feature>
<dbReference type="InterPro" id="IPR000172">
    <property type="entry name" value="GMC_OxRdtase_N"/>
</dbReference>
<name>A0ABT9A024_9SPHN</name>
<proteinExistence type="inferred from homology"/>
<dbReference type="PROSITE" id="PS00624">
    <property type="entry name" value="GMC_OXRED_2"/>
    <property type="match status" value="1"/>
</dbReference>
<comment type="cofactor">
    <cofactor evidence="1">
        <name>FAD</name>
        <dbReference type="ChEBI" id="CHEBI:57692"/>
    </cofactor>
</comment>
<evidence type="ECO:0000313" key="8">
    <source>
        <dbReference type="EMBL" id="MDO7843181.1"/>
    </source>
</evidence>
<evidence type="ECO:0000256" key="4">
    <source>
        <dbReference type="ARBA" id="ARBA00022827"/>
    </source>
</evidence>
<dbReference type="PANTHER" id="PTHR11552">
    <property type="entry name" value="GLUCOSE-METHANOL-CHOLINE GMC OXIDOREDUCTASE"/>
    <property type="match status" value="1"/>
</dbReference>
<evidence type="ECO:0000256" key="1">
    <source>
        <dbReference type="ARBA" id="ARBA00001974"/>
    </source>
</evidence>
<dbReference type="Proteomes" id="UP001176468">
    <property type="component" value="Unassembled WGS sequence"/>
</dbReference>
<reference evidence="8" key="1">
    <citation type="submission" date="2023-07" db="EMBL/GenBank/DDBJ databases">
        <authorList>
            <person name="Kim M.K."/>
        </authorList>
    </citation>
    <scope>NUCLEOTIDE SEQUENCE</scope>
    <source>
        <strain evidence="8">CA1-15</strain>
    </source>
</reference>
<accession>A0ABT9A024</accession>
<dbReference type="PANTHER" id="PTHR11552:SF147">
    <property type="entry name" value="CHOLINE DEHYDROGENASE, MITOCHONDRIAL"/>
    <property type="match status" value="1"/>
</dbReference>
<dbReference type="InterPro" id="IPR036188">
    <property type="entry name" value="FAD/NAD-bd_sf"/>
</dbReference>
<evidence type="ECO:0000259" key="7">
    <source>
        <dbReference type="PROSITE" id="PS00624"/>
    </source>
</evidence>
<keyword evidence="3 5" id="KW-0285">Flavoprotein</keyword>
<dbReference type="SUPFAM" id="SSF51905">
    <property type="entry name" value="FAD/NAD(P)-binding domain"/>
    <property type="match status" value="1"/>
</dbReference>
<dbReference type="Pfam" id="PF00732">
    <property type="entry name" value="GMC_oxred_N"/>
    <property type="match status" value="1"/>
</dbReference>
<dbReference type="InterPro" id="IPR007867">
    <property type="entry name" value="GMC_OxRtase_C"/>
</dbReference>
<evidence type="ECO:0000259" key="6">
    <source>
        <dbReference type="PROSITE" id="PS00623"/>
    </source>
</evidence>
<dbReference type="Gene3D" id="3.50.50.60">
    <property type="entry name" value="FAD/NAD(P)-binding domain"/>
    <property type="match status" value="1"/>
</dbReference>
<sequence>MSGTDSFDYVLVGGGTAAGILAYRLGEAGHSVCVLEAGPPDRNIYIHIPAGFSKTLFHPTLTWQFKTDPDPATGNRSAPYTQGKTLGGSSSLNGMIYNRGQAADYDGWAQMGNRGWSYDDILPYFRRTERRVAPDVAPDSRYRGDAGRLTVTTAQWPNKLEPAFIASAHNAGHPINADYNGAKQEGVGRYQSAISKGRRLSTATAFLHPAAKKFGVDIRTDALATRIVLDGKRATGVAYRRGGVEKTVTARREVIVCAGAINSPKLLQLSGIGPAELLQSAGVPVQHDLPGVGENFRDHYSPRIVARAKPGIDSINLHVTGLPLLRQIALWAMGRPSVLATSPARIHLFGKSDPGMERPDYAMMFAPASFKMGLVGVLDDFPGMTCGVWQQRPQSAGYVRIASPDVDAPPHVNPRWLTEIEDQRVVLAALRAARKIYATEPLASLIDQELFPGADYESDEQLMTFAREKGATSYHLVGTCKMGPATDARAVVDPELRVHGMTGLRVVDSSIMPMIPSANTAAATMMIAEKASDMILKG</sequence>
<dbReference type="Pfam" id="PF05199">
    <property type="entry name" value="GMC_oxred_C"/>
    <property type="match status" value="1"/>
</dbReference>